<evidence type="ECO:0000259" key="1">
    <source>
        <dbReference type="Pfam" id="PF01323"/>
    </source>
</evidence>
<dbReference type="PANTHER" id="PTHR13887:SF41">
    <property type="entry name" value="THIOREDOXIN SUPERFAMILY PROTEIN"/>
    <property type="match status" value="1"/>
</dbReference>
<dbReference type="SUPFAM" id="SSF52833">
    <property type="entry name" value="Thioredoxin-like"/>
    <property type="match status" value="1"/>
</dbReference>
<name>A0A158CQJ3_9BURK</name>
<dbReference type="CDD" id="cd03024">
    <property type="entry name" value="DsbA_FrnE"/>
    <property type="match status" value="1"/>
</dbReference>
<reference evidence="3" key="1">
    <citation type="submission" date="2016-01" db="EMBL/GenBank/DDBJ databases">
        <authorList>
            <person name="Peeters Charlotte."/>
        </authorList>
    </citation>
    <scope>NUCLEOTIDE SEQUENCE [LARGE SCALE GENOMIC DNA]</scope>
</reference>
<protein>
    <submittedName>
        <fullName evidence="2">DSBA oxidoreductase</fullName>
    </submittedName>
</protein>
<feature type="domain" description="DSBA-like thioredoxin" evidence="1">
    <location>
        <begin position="19"/>
        <end position="223"/>
    </location>
</feature>
<dbReference type="PANTHER" id="PTHR13887">
    <property type="entry name" value="GLUTATHIONE S-TRANSFERASE KAPPA"/>
    <property type="match status" value="1"/>
</dbReference>
<dbReference type="InterPro" id="IPR036249">
    <property type="entry name" value="Thioredoxin-like_sf"/>
</dbReference>
<organism evidence="2 3">
    <name type="scientific">Caballeronia temeraria</name>
    <dbReference type="NCBI Taxonomy" id="1777137"/>
    <lineage>
        <taxon>Bacteria</taxon>
        <taxon>Pseudomonadati</taxon>
        <taxon>Pseudomonadota</taxon>
        <taxon>Betaproteobacteria</taxon>
        <taxon>Burkholderiales</taxon>
        <taxon>Burkholderiaceae</taxon>
        <taxon>Caballeronia</taxon>
    </lineage>
</organism>
<dbReference type="Proteomes" id="UP000054624">
    <property type="component" value="Unassembled WGS sequence"/>
</dbReference>
<sequence>MISDRMPKFIDHDARRTMTVEVFFDFICPWCLIGKRNLEAAITRFTGLQPDVRVEVLWRSHQLLPYTPLGGMPYQAFYLDRLGSHEAVAARRAQVRRAGIAAGIEFAFERIDVLPNTAAAHDLVAYAASRGGEAQRARLIERLFSAYFMEGQDIGDGRVLERLGIECGLEQQALVEHLAEARRTADPTGYRLHADSEHIGGVPHFVFDASATLSGAYPPGAILEAMMLAVSSECRAP</sequence>
<dbReference type="AlphaFoldDB" id="A0A158CQJ3"/>
<accession>A0A158CQJ3</accession>
<dbReference type="Gene3D" id="3.40.30.10">
    <property type="entry name" value="Glutaredoxin"/>
    <property type="match status" value="1"/>
</dbReference>
<dbReference type="OrthoDB" id="9799122at2"/>
<dbReference type="InterPro" id="IPR001853">
    <property type="entry name" value="DSBA-like_thioredoxin_dom"/>
</dbReference>
<evidence type="ECO:0000313" key="2">
    <source>
        <dbReference type="EMBL" id="SAK84632.1"/>
    </source>
</evidence>
<gene>
    <name evidence="2" type="ORF">AWB76_05862</name>
</gene>
<dbReference type="EMBL" id="FCOI02000026">
    <property type="protein sequence ID" value="SAK84632.1"/>
    <property type="molecule type" value="Genomic_DNA"/>
</dbReference>
<evidence type="ECO:0000313" key="3">
    <source>
        <dbReference type="Proteomes" id="UP000054624"/>
    </source>
</evidence>
<dbReference type="GO" id="GO:0016491">
    <property type="term" value="F:oxidoreductase activity"/>
    <property type="evidence" value="ECO:0007669"/>
    <property type="project" value="InterPro"/>
</dbReference>
<proteinExistence type="predicted"/>
<dbReference type="STRING" id="1777137.AWB76_05862"/>
<keyword evidence="3" id="KW-1185">Reference proteome</keyword>
<dbReference type="Pfam" id="PF01323">
    <property type="entry name" value="DSBA"/>
    <property type="match status" value="1"/>
</dbReference>